<accession>A0A398D0F5</accession>
<dbReference type="CDD" id="cd01992">
    <property type="entry name" value="TilS_N"/>
    <property type="match status" value="1"/>
</dbReference>
<feature type="domain" description="Lysidine-tRNA(Ile) synthetase C-terminal" evidence="9">
    <location>
        <begin position="387"/>
        <end position="458"/>
    </location>
</feature>
<keyword evidence="2 8" id="KW-0963">Cytoplasm</keyword>
<comment type="domain">
    <text evidence="8">The N-terminal region contains the highly conserved SGGXDS motif, predicted to be a P-loop motif involved in ATP binding.</text>
</comment>
<dbReference type="GO" id="GO:0005737">
    <property type="term" value="C:cytoplasm"/>
    <property type="evidence" value="ECO:0007669"/>
    <property type="project" value="UniProtKB-SubCell"/>
</dbReference>
<dbReference type="InterPro" id="IPR012796">
    <property type="entry name" value="Lysidine-tRNA-synth_C"/>
</dbReference>
<evidence type="ECO:0000256" key="2">
    <source>
        <dbReference type="ARBA" id="ARBA00022490"/>
    </source>
</evidence>
<dbReference type="HAMAP" id="MF_01161">
    <property type="entry name" value="tRNA_Ile_lys_synt"/>
    <property type="match status" value="1"/>
</dbReference>
<dbReference type="InterPro" id="IPR012795">
    <property type="entry name" value="tRNA_Ile_lys_synt_N"/>
</dbReference>
<dbReference type="Proteomes" id="UP000266328">
    <property type="component" value="Unassembled WGS sequence"/>
</dbReference>
<dbReference type="PANTHER" id="PTHR43033:SF1">
    <property type="entry name" value="TRNA(ILE)-LYSIDINE SYNTHASE-RELATED"/>
    <property type="match status" value="1"/>
</dbReference>
<keyword evidence="11" id="KW-1185">Reference proteome</keyword>
<evidence type="ECO:0000256" key="1">
    <source>
        <dbReference type="ARBA" id="ARBA00004496"/>
    </source>
</evidence>
<evidence type="ECO:0000256" key="5">
    <source>
        <dbReference type="ARBA" id="ARBA00022741"/>
    </source>
</evidence>
<dbReference type="OrthoDB" id="9807403at2"/>
<dbReference type="AlphaFoldDB" id="A0A398D0F5"/>
<keyword evidence="3 8" id="KW-0436">Ligase</keyword>
<organism evidence="10 11">
    <name type="scientific">Candidatus Cryosericum terrychapinii</name>
    <dbReference type="NCBI Taxonomy" id="2290919"/>
    <lineage>
        <taxon>Bacteria</taxon>
        <taxon>Pseudomonadati</taxon>
        <taxon>Caldisericota/Cryosericota group</taxon>
        <taxon>Candidatus Cryosericota</taxon>
        <taxon>Candidatus Cryosericia</taxon>
        <taxon>Candidatus Cryosericales</taxon>
        <taxon>Candidatus Cryosericaceae</taxon>
        <taxon>Candidatus Cryosericum</taxon>
    </lineage>
</organism>
<comment type="catalytic activity">
    <reaction evidence="7 8">
        <text>cytidine(34) in tRNA(Ile2) + L-lysine + ATP = lysidine(34) in tRNA(Ile2) + AMP + diphosphate + H(+)</text>
        <dbReference type="Rhea" id="RHEA:43744"/>
        <dbReference type="Rhea" id="RHEA-COMP:10625"/>
        <dbReference type="Rhea" id="RHEA-COMP:10670"/>
        <dbReference type="ChEBI" id="CHEBI:15378"/>
        <dbReference type="ChEBI" id="CHEBI:30616"/>
        <dbReference type="ChEBI" id="CHEBI:32551"/>
        <dbReference type="ChEBI" id="CHEBI:33019"/>
        <dbReference type="ChEBI" id="CHEBI:82748"/>
        <dbReference type="ChEBI" id="CHEBI:83665"/>
        <dbReference type="ChEBI" id="CHEBI:456215"/>
        <dbReference type="EC" id="6.3.4.19"/>
    </reaction>
</comment>
<evidence type="ECO:0000259" key="9">
    <source>
        <dbReference type="SMART" id="SM00977"/>
    </source>
</evidence>
<dbReference type="Pfam" id="PF11734">
    <property type="entry name" value="TilS_C"/>
    <property type="match status" value="1"/>
</dbReference>
<name>A0A398D0F5_9BACT</name>
<dbReference type="Pfam" id="PF01171">
    <property type="entry name" value="ATP_bind_3"/>
    <property type="match status" value="1"/>
</dbReference>
<dbReference type="InterPro" id="IPR012094">
    <property type="entry name" value="tRNA_Ile_lys_synt"/>
</dbReference>
<reference evidence="10 11" key="1">
    <citation type="submission" date="2018-09" db="EMBL/GenBank/DDBJ databases">
        <title>Discovery and Ecogenomic Context for Candidatus Cryosericales, a Global Caldiserica Order Active in Thawing Permafrost.</title>
        <authorList>
            <person name="Martinez M.A."/>
            <person name="Woodcroft B.J."/>
            <person name="Ignacio Espinoza J.C."/>
            <person name="Zayed A."/>
            <person name="Singleton C.M."/>
            <person name="Boyd J."/>
            <person name="Li Y.-F."/>
            <person name="Purvine S."/>
            <person name="Maughan H."/>
            <person name="Hodgkins S.B."/>
            <person name="Anderson D."/>
            <person name="Sederholm M."/>
            <person name="Temperton B."/>
            <person name="Saleska S.R."/>
            <person name="Tyson G.W."/>
            <person name="Rich V.I."/>
        </authorList>
    </citation>
    <scope>NUCLEOTIDE SEQUENCE [LARGE SCALE GENOMIC DNA]</scope>
    <source>
        <strain evidence="10 11">SMC7</strain>
    </source>
</reference>
<comment type="subcellular location">
    <subcellularLocation>
        <location evidence="1 8">Cytoplasm</location>
    </subcellularLocation>
</comment>
<dbReference type="NCBIfam" id="TIGR02432">
    <property type="entry name" value="lysidine_TilS_N"/>
    <property type="match status" value="1"/>
</dbReference>
<evidence type="ECO:0000256" key="4">
    <source>
        <dbReference type="ARBA" id="ARBA00022694"/>
    </source>
</evidence>
<gene>
    <name evidence="8 10" type="primary">tilS</name>
    <name evidence="10" type="ORF">SMC7_00185</name>
</gene>
<dbReference type="SUPFAM" id="SSF56037">
    <property type="entry name" value="PheT/TilS domain"/>
    <property type="match status" value="1"/>
</dbReference>
<keyword evidence="6 8" id="KW-0067">ATP-binding</keyword>
<dbReference type="PANTHER" id="PTHR43033">
    <property type="entry name" value="TRNA(ILE)-LYSIDINE SYNTHASE-RELATED"/>
    <property type="match status" value="1"/>
</dbReference>
<evidence type="ECO:0000256" key="8">
    <source>
        <dbReference type="HAMAP-Rule" id="MF_01161"/>
    </source>
</evidence>
<dbReference type="InterPro" id="IPR014729">
    <property type="entry name" value="Rossmann-like_a/b/a_fold"/>
</dbReference>
<evidence type="ECO:0000256" key="6">
    <source>
        <dbReference type="ARBA" id="ARBA00022840"/>
    </source>
</evidence>
<keyword evidence="5 8" id="KW-0547">Nucleotide-binding</keyword>
<dbReference type="EC" id="6.3.4.19" evidence="8"/>
<feature type="binding site" evidence="8">
    <location>
        <begin position="27"/>
        <end position="32"/>
    </location>
    <ligand>
        <name>ATP</name>
        <dbReference type="ChEBI" id="CHEBI:30616"/>
    </ligand>
</feature>
<dbReference type="GO" id="GO:0032267">
    <property type="term" value="F:tRNA(Ile)-lysidine synthase activity"/>
    <property type="evidence" value="ECO:0007669"/>
    <property type="project" value="UniProtKB-EC"/>
</dbReference>
<keyword evidence="4 8" id="KW-0819">tRNA processing</keyword>
<comment type="similarity">
    <text evidence="8">Belongs to the tRNA(Ile)-lysidine synthase family.</text>
</comment>
<dbReference type="SUPFAM" id="SSF52402">
    <property type="entry name" value="Adenine nucleotide alpha hydrolases-like"/>
    <property type="match status" value="1"/>
</dbReference>
<dbReference type="InterPro" id="IPR011063">
    <property type="entry name" value="TilS/TtcA_N"/>
</dbReference>
<evidence type="ECO:0000256" key="7">
    <source>
        <dbReference type="ARBA" id="ARBA00048539"/>
    </source>
</evidence>
<evidence type="ECO:0000256" key="3">
    <source>
        <dbReference type="ARBA" id="ARBA00022598"/>
    </source>
</evidence>
<dbReference type="Gene3D" id="3.40.50.620">
    <property type="entry name" value="HUPs"/>
    <property type="match status" value="1"/>
</dbReference>
<evidence type="ECO:0000313" key="11">
    <source>
        <dbReference type="Proteomes" id="UP000266328"/>
    </source>
</evidence>
<dbReference type="RefSeq" id="WP_119088372.1">
    <property type="nucleotide sequence ID" value="NZ_QXIS01000001.1"/>
</dbReference>
<sequence>MLQDDIWSYCSSLELLVPGTRVVVAVSGGSDSVALLRLLCSLRENCHLDVVCAHFNHQLRGAESDADEAFVRELAGSLDVSCETGSDDVGAYASGHHLSREEAARELRLRFLRMTALKTGAACIATAHTRDDQAETVLFRLLKGTGLRGMSGMAPRTGMFIHPLLAVSKEQLQGWLRAQGFVWREDLSNTNERYERNFIRTSVFPLIESRFPAAKTAIARTANMARAACELFERQTEQVTDNIEILEAGDGRHPGALRLAKGALASLPDPLLQYALEEIFVTSGVGPSFERLTRSTQAIRNGRTGIRVTLDDRVTLEVGYQHVYVYGAAFTGRVQDPQETAKFPATVDWFRRRLTFEEKTPADVPSDLRGVGPKEAWFDLDALRLPLTIRHARPGDRMTTFGGHQHKLQDLYVDAKVDRVLRARRPVVCDVDGIIWVPALARSAAGVVTAESHRFLRIVYYGSQC</sequence>
<dbReference type="GO" id="GO:0005524">
    <property type="term" value="F:ATP binding"/>
    <property type="evidence" value="ECO:0007669"/>
    <property type="project" value="UniProtKB-UniRule"/>
</dbReference>
<comment type="function">
    <text evidence="8">Ligates lysine onto the cytidine present at position 34 of the AUA codon-specific tRNA(Ile) that contains the anticodon CAU, in an ATP-dependent manner. Cytidine is converted to lysidine, thus changing the amino acid specificity of the tRNA from methionine to isoleucine.</text>
</comment>
<dbReference type="NCBIfam" id="TIGR02433">
    <property type="entry name" value="lysidine_TilS_C"/>
    <property type="match status" value="1"/>
</dbReference>
<comment type="caution">
    <text evidence="10">The sequence shown here is derived from an EMBL/GenBank/DDBJ whole genome shotgun (WGS) entry which is preliminary data.</text>
</comment>
<dbReference type="GO" id="GO:0006400">
    <property type="term" value="P:tRNA modification"/>
    <property type="evidence" value="ECO:0007669"/>
    <property type="project" value="UniProtKB-UniRule"/>
</dbReference>
<proteinExistence type="inferred from homology"/>
<dbReference type="SMART" id="SM00977">
    <property type="entry name" value="TilS_C"/>
    <property type="match status" value="1"/>
</dbReference>
<evidence type="ECO:0000313" key="10">
    <source>
        <dbReference type="EMBL" id="RIE06939.1"/>
    </source>
</evidence>
<dbReference type="EMBL" id="QXIS01000001">
    <property type="protein sequence ID" value="RIE06939.1"/>
    <property type="molecule type" value="Genomic_DNA"/>
</dbReference>
<protein>
    <recommendedName>
        <fullName evidence="8">tRNA(Ile)-lysidine synthase</fullName>
        <ecNumber evidence="8">6.3.4.19</ecNumber>
    </recommendedName>
    <alternativeName>
        <fullName evidence="8">tRNA(Ile)-2-lysyl-cytidine synthase</fullName>
    </alternativeName>
    <alternativeName>
        <fullName evidence="8">tRNA(Ile)-lysidine synthetase</fullName>
    </alternativeName>
</protein>